<dbReference type="AlphaFoldDB" id="A0A8K0G9N8"/>
<sequence>MNVTRKLMQDRSTDVCKVVDLTRDCAKFLEEFKEKVLKRAITSAKELAHILEIEPKFPETERVRHVKQKFSYESQDDPISKRTPYKSSFSNHYLTFEQLGQNAASWGLLYNIQKLSQ</sequence>
<evidence type="ECO:0000313" key="2">
    <source>
        <dbReference type="Proteomes" id="UP000801492"/>
    </source>
</evidence>
<evidence type="ECO:0000313" key="1">
    <source>
        <dbReference type="EMBL" id="KAF2890488.1"/>
    </source>
</evidence>
<comment type="caution">
    <text evidence="1">The sequence shown here is derived from an EMBL/GenBank/DDBJ whole genome shotgun (WGS) entry which is preliminary data.</text>
</comment>
<proteinExistence type="predicted"/>
<organism evidence="1 2">
    <name type="scientific">Ignelater luminosus</name>
    <name type="common">Cucubano</name>
    <name type="synonym">Pyrophorus luminosus</name>
    <dbReference type="NCBI Taxonomy" id="2038154"/>
    <lineage>
        <taxon>Eukaryota</taxon>
        <taxon>Metazoa</taxon>
        <taxon>Ecdysozoa</taxon>
        <taxon>Arthropoda</taxon>
        <taxon>Hexapoda</taxon>
        <taxon>Insecta</taxon>
        <taxon>Pterygota</taxon>
        <taxon>Neoptera</taxon>
        <taxon>Endopterygota</taxon>
        <taxon>Coleoptera</taxon>
        <taxon>Polyphaga</taxon>
        <taxon>Elateriformia</taxon>
        <taxon>Elateroidea</taxon>
        <taxon>Elateridae</taxon>
        <taxon>Agrypninae</taxon>
        <taxon>Pyrophorini</taxon>
        <taxon>Ignelater</taxon>
    </lineage>
</organism>
<dbReference type="EMBL" id="VTPC01051495">
    <property type="protein sequence ID" value="KAF2890488.1"/>
    <property type="molecule type" value="Genomic_DNA"/>
</dbReference>
<reference evidence="1" key="1">
    <citation type="submission" date="2019-08" db="EMBL/GenBank/DDBJ databases">
        <title>The genome of the North American firefly Photinus pyralis.</title>
        <authorList>
            <consortium name="Photinus pyralis genome working group"/>
            <person name="Fallon T.R."/>
            <person name="Sander Lower S.E."/>
            <person name="Weng J.-K."/>
        </authorList>
    </citation>
    <scope>NUCLEOTIDE SEQUENCE</scope>
    <source>
        <strain evidence="1">TRF0915ILg1</strain>
        <tissue evidence="1">Whole body</tissue>
    </source>
</reference>
<name>A0A8K0G9N8_IGNLU</name>
<protein>
    <submittedName>
        <fullName evidence="1">Uncharacterized protein</fullName>
    </submittedName>
</protein>
<dbReference type="Proteomes" id="UP000801492">
    <property type="component" value="Unassembled WGS sequence"/>
</dbReference>
<keyword evidence="2" id="KW-1185">Reference proteome</keyword>
<accession>A0A8K0G9N8</accession>
<gene>
    <name evidence="1" type="ORF">ILUMI_15685</name>
</gene>